<dbReference type="GO" id="GO:0004725">
    <property type="term" value="F:protein tyrosine phosphatase activity"/>
    <property type="evidence" value="ECO:0007669"/>
    <property type="project" value="InterPro"/>
</dbReference>
<proteinExistence type="predicted"/>
<keyword evidence="3" id="KW-1185">Reference proteome</keyword>
<accession>A0A6S7IL78</accession>
<dbReference type="AlphaFoldDB" id="A0A6S7IL78"/>
<feature type="non-terminal residue" evidence="2">
    <location>
        <position position="1"/>
    </location>
</feature>
<dbReference type="SMART" id="SM00194">
    <property type="entry name" value="PTPc"/>
    <property type="match status" value="1"/>
</dbReference>
<organism evidence="2 3">
    <name type="scientific">Paramuricea clavata</name>
    <name type="common">Red gorgonian</name>
    <name type="synonym">Violescent sea-whip</name>
    <dbReference type="NCBI Taxonomy" id="317549"/>
    <lineage>
        <taxon>Eukaryota</taxon>
        <taxon>Metazoa</taxon>
        <taxon>Cnidaria</taxon>
        <taxon>Anthozoa</taxon>
        <taxon>Octocorallia</taxon>
        <taxon>Malacalcyonacea</taxon>
        <taxon>Plexauridae</taxon>
        <taxon>Paramuricea</taxon>
    </lineage>
</organism>
<feature type="region of interest" description="Disordered" evidence="1">
    <location>
        <begin position="1"/>
        <end position="37"/>
    </location>
</feature>
<dbReference type="Pfam" id="PF00102">
    <property type="entry name" value="Y_phosphatase"/>
    <property type="match status" value="1"/>
</dbReference>
<evidence type="ECO:0000313" key="3">
    <source>
        <dbReference type="Proteomes" id="UP001152795"/>
    </source>
</evidence>
<dbReference type="PANTHER" id="PTHR19134">
    <property type="entry name" value="RECEPTOR-TYPE TYROSINE-PROTEIN PHOSPHATASE"/>
    <property type="match status" value="1"/>
</dbReference>
<dbReference type="Proteomes" id="UP001152795">
    <property type="component" value="Unassembled WGS sequence"/>
</dbReference>
<comment type="caution">
    <text evidence="2">The sequence shown here is derived from an EMBL/GenBank/DDBJ whole genome shotgun (WGS) entry which is preliminary data.</text>
</comment>
<reference evidence="2" key="1">
    <citation type="submission" date="2020-04" db="EMBL/GenBank/DDBJ databases">
        <authorList>
            <person name="Alioto T."/>
            <person name="Alioto T."/>
            <person name="Gomez Garrido J."/>
        </authorList>
    </citation>
    <scope>NUCLEOTIDE SEQUENCE</scope>
    <source>
        <strain evidence="2">A484AB</strain>
    </source>
</reference>
<feature type="compositionally biased region" description="Low complexity" evidence="1">
    <location>
        <begin position="1"/>
        <end position="27"/>
    </location>
</feature>
<feature type="compositionally biased region" description="Polar residues" evidence="1">
    <location>
        <begin position="28"/>
        <end position="37"/>
    </location>
</feature>
<dbReference type="PROSITE" id="PS50055">
    <property type="entry name" value="TYR_PHOSPHATASE_PTP"/>
    <property type="match status" value="1"/>
</dbReference>
<name>A0A6S7IL78_PARCT</name>
<dbReference type="InterPro" id="IPR029021">
    <property type="entry name" value="Prot-tyrosine_phosphatase-like"/>
</dbReference>
<dbReference type="PRINTS" id="PR00700">
    <property type="entry name" value="PRTYPHPHTASE"/>
</dbReference>
<evidence type="ECO:0000313" key="2">
    <source>
        <dbReference type="EMBL" id="CAB4018467.1"/>
    </source>
</evidence>
<protein>
    <submittedName>
        <fullName evidence="2">Receptor-type tyrosine- phosphatase S-like</fullName>
    </submittedName>
</protein>
<dbReference type="EMBL" id="CACRXK020010018">
    <property type="protein sequence ID" value="CAB4018467.1"/>
    <property type="molecule type" value="Genomic_DNA"/>
</dbReference>
<dbReference type="SUPFAM" id="SSF52799">
    <property type="entry name" value="(Phosphotyrosine protein) phosphatases II"/>
    <property type="match status" value="1"/>
</dbReference>
<evidence type="ECO:0000256" key="1">
    <source>
        <dbReference type="SAM" id="MobiDB-lite"/>
    </source>
</evidence>
<dbReference type="PANTHER" id="PTHR19134:SF449">
    <property type="entry name" value="TYROSINE-PROTEIN PHOSPHATASE 1"/>
    <property type="match status" value="1"/>
</dbReference>
<gene>
    <name evidence="2" type="ORF">PACLA_8A043322</name>
</gene>
<dbReference type="InterPro" id="IPR050348">
    <property type="entry name" value="Protein-Tyr_Phosphatase"/>
</dbReference>
<dbReference type="InterPro" id="IPR000242">
    <property type="entry name" value="PTP_cat"/>
</dbReference>
<dbReference type="OrthoDB" id="6144703at2759"/>
<sequence>MTIATTFSASTSESTTTPTPRRTSSTSKVPESTTSRTTPSKAIAGIVAILFLCLFLRTSTSCYNRLHRSRSIESPDAFEIANVRTTSSVPFRTRLASLSSIRRQVICKSEPFSIMEFRDHVRHLHADSDYLFSLEYEAVGGKKHLNDVDKKQDLTTHEGKKVNNKAKNRYADILPYDHSRVVLTEIDEQPDSEYINANYVDSYRKPRAYIAAQGPLPVGLVNFWRMVWENDSRVIVMVTNLFERMK</sequence>
<dbReference type="Gene3D" id="3.90.190.10">
    <property type="entry name" value="Protein tyrosine phosphatase superfamily"/>
    <property type="match status" value="1"/>
</dbReference>
<keyword evidence="2" id="KW-0675">Receptor</keyword>